<name>A0A7K1U213_9BACT</name>
<evidence type="ECO:0000313" key="9">
    <source>
        <dbReference type="EMBL" id="MVT08414.1"/>
    </source>
</evidence>
<dbReference type="Proteomes" id="UP000461730">
    <property type="component" value="Unassembled WGS sequence"/>
</dbReference>
<dbReference type="Pfam" id="PF02321">
    <property type="entry name" value="OEP"/>
    <property type="match status" value="2"/>
</dbReference>
<keyword evidence="8" id="KW-0175">Coiled coil</keyword>
<keyword evidence="4" id="KW-1134">Transmembrane beta strand</keyword>
<keyword evidence="3" id="KW-0813">Transport</keyword>
<evidence type="ECO:0000256" key="4">
    <source>
        <dbReference type="ARBA" id="ARBA00022452"/>
    </source>
</evidence>
<evidence type="ECO:0000256" key="5">
    <source>
        <dbReference type="ARBA" id="ARBA00022692"/>
    </source>
</evidence>
<dbReference type="GO" id="GO:0015288">
    <property type="term" value="F:porin activity"/>
    <property type="evidence" value="ECO:0007669"/>
    <property type="project" value="TreeGrafter"/>
</dbReference>
<organism evidence="9 10">
    <name type="scientific">Chitinophaga tropicalis</name>
    <dbReference type="NCBI Taxonomy" id="2683588"/>
    <lineage>
        <taxon>Bacteria</taxon>
        <taxon>Pseudomonadati</taxon>
        <taxon>Bacteroidota</taxon>
        <taxon>Chitinophagia</taxon>
        <taxon>Chitinophagales</taxon>
        <taxon>Chitinophagaceae</taxon>
        <taxon>Chitinophaga</taxon>
    </lineage>
</organism>
<comment type="subcellular location">
    <subcellularLocation>
        <location evidence="1">Cell outer membrane</location>
    </subcellularLocation>
</comment>
<dbReference type="Gene3D" id="1.20.1600.10">
    <property type="entry name" value="Outer membrane efflux proteins (OEP)"/>
    <property type="match status" value="1"/>
</dbReference>
<dbReference type="EMBL" id="WRXN01000003">
    <property type="protein sequence ID" value="MVT08414.1"/>
    <property type="molecule type" value="Genomic_DNA"/>
</dbReference>
<keyword evidence="5" id="KW-0812">Transmembrane</keyword>
<dbReference type="GO" id="GO:0015562">
    <property type="term" value="F:efflux transmembrane transporter activity"/>
    <property type="evidence" value="ECO:0007669"/>
    <property type="project" value="InterPro"/>
</dbReference>
<gene>
    <name evidence="9" type="ORF">GO493_09110</name>
</gene>
<dbReference type="InterPro" id="IPR003423">
    <property type="entry name" value="OMP_efflux"/>
</dbReference>
<comment type="similarity">
    <text evidence="2">Belongs to the outer membrane factor (OMF) (TC 1.B.17) family.</text>
</comment>
<evidence type="ECO:0000256" key="1">
    <source>
        <dbReference type="ARBA" id="ARBA00004442"/>
    </source>
</evidence>
<reference evidence="9 10" key="1">
    <citation type="submission" date="2019-12" db="EMBL/GenBank/DDBJ databases">
        <title>Chitinophaga sp. strain ysch24 (GDMCC 1.1355), whole genome shotgun sequence.</title>
        <authorList>
            <person name="Zhang X."/>
        </authorList>
    </citation>
    <scope>NUCLEOTIDE SEQUENCE [LARGE SCALE GENOMIC DNA]</scope>
    <source>
        <strain evidence="10">ysch24</strain>
    </source>
</reference>
<dbReference type="InterPro" id="IPR051906">
    <property type="entry name" value="TolC-like"/>
</dbReference>
<protein>
    <recommendedName>
        <fullName evidence="11">Transporter</fullName>
    </recommendedName>
</protein>
<evidence type="ECO:0000256" key="6">
    <source>
        <dbReference type="ARBA" id="ARBA00023136"/>
    </source>
</evidence>
<evidence type="ECO:0000256" key="7">
    <source>
        <dbReference type="ARBA" id="ARBA00023237"/>
    </source>
</evidence>
<dbReference type="GO" id="GO:0009279">
    <property type="term" value="C:cell outer membrane"/>
    <property type="evidence" value="ECO:0007669"/>
    <property type="project" value="UniProtKB-SubCell"/>
</dbReference>
<dbReference type="PANTHER" id="PTHR30026:SF20">
    <property type="entry name" value="OUTER MEMBRANE PROTEIN TOLC"/>
    <property type="match status" value="1"/>
</dbReference>
<dbReference type="GO" id="GO:1990281">
    <property type="term" value="C:efflux pump complex"/>
    <property type="evidence" value="ECO:0007669"/>
    <property type="project" value="TreeGrafter"/>
</dbReference>
<keyword evidence="6" id="KW-0472">Membrane</keyword>
<evidence type="ECO:0000256" key="2">
    <source>
        <dbReference type="ARBA" id="ARBA00007613"/>
    </source>
</evidence>
<keyword evidence="7" id="KW-0998">Cell outer membrane</keyword>
<sequence length="444" mass="49988">MLSSKNMIFRCIPIFMLLPVLSYAQQLRRLSLQEAIGLARNHSSRLSADSLQYRMAEAKIAQTSANALPQVNVNASYRRLSNNIEPFIITLPSGSFNINSQILNQSYNSVQLTQLLFSGGKVTYGTKAFRKEAEAARSDYNKNVLDLEQQVTDLWFNLYNAKASQRIILSNIEALSKKRDDQETFRVQGIVLANDVLQIDLSITRLRSNLADISSLAASLNYNLCITMGIDPATEIEIPDDYLHPVAVAGPLQTYINTALSQRAELKSFKLHSEAADYRIKAARADYFPTVSLVGNYNYDKPNQRVIPNVNKYNYSAYAGVNLAWQLSSLYTNHARVRENRLSLVQLKSNTQQATENIQVEVNSNYQEYKKTLDKMTLVQTELEQATENYRVEQNRLNAQTTTPTDFLDANSKLLQAQLNLATAKANAELAYRKLIRSTGESAK</sequence>
<dbReference type="SUPFAM" id="SSF56954">
    <property type="entry name" value="Outer membrane efflux proteins (OEP)"/>
    <property type="match status" value="1"/>
</dbReference>
<feature type="coiled-coil region" evidence="8">
    <location>
        <begin position="369"/>
        <end position="403"/>
    </location>
</feature>
<dbReference type="PANTHER" id="PTHR30026">
    <property type="entry name" value="OUTER MEMBRANE PROTEIN TOLC"/>
    <property type="match status" value="1"/>
</dbReference>
<keyword evidence="10" id="KW-1185">Reference proteome</keyword>
<proteinExistence type="inferred from homology"/>
<comment type="caution">
    <text evidence="9">The sequence shown here is derived from an EMBL/GenBank/DDBJ whole genome shotgun (WGS) entry which is preliminary data.</text>
</comment>
<evidence type="ECO:0008006" key="11">
    <source>
        <dbReference type="Google" id="ProtNLM"/>
    </source>
</evidence>
<evidence type="ECO:0000256" key="8">
    <source>
        <dbReference type="SAM" id="Coils"/>
    </source>
</evidence>
<evidence type="ECO:0000313" key="10">
    <source>
        <dbReference type="Proteomes" id="UP000461730"/>
    </source>
</evidence>
<accession>A0A7K1U213</accession>
<dbReference type="AlphaFoldDB" id="A0A7K1U213"/>
<evidence type="ECO:0000256" key="3">
    <source>
        <dbReference type="ARBA" id="ARBA00022448"/>
    </source>
</evidence>